<evidence type="ECO:0000313" key="3">
    <source>
        <dbReference type="Proteomes" id="UP000054721"/>
    </source>
</evidence>
<sequence length="100" mass="11571">MNIQFDSEVFIFWQRLMIALITARKTSFKIFTIHPYHIFLFFGLFYLGHGCIISFCACLLSSSANISINATGRRGKCAGTAHRLKRLPTYDVPWKFKVIY</sequence>
<keyword evidence="1" id="KW-0812">Transmembrane</keyword>
<dbReference type="Proteomes" id="UP000054721">
    <property type="component" value="Unassembled WGS sequence"/>
</dbReference>
<accession>A0A0V1LTC0</accession>
<feature type="transmembrane region" description="Helical" evidence="1">
    <location>
        <begin position="36"/>
        <end position="60"/>
    </location>
</feature>
<protein>
    <submittedName>
        <fullName evidence="2">Uncharacterized protein</fullName>
    </submittedName>
</protein>
<dbReference type="AlphaFoldDB" id="A0A0V1LTC0"/>
<name>A0A0V1LTC0_9BILA</name>
<evidence type="ECO:0000256" key="1">
    <source>
        <dbReference type="SAM" id="Phobius"/>
    </source>
</evidence>
<proteinExistence type="predicted"/>
<reference evidence="2 3" key="1">
    <citation type="submission" date="2015-05" db="EMBL/GenBank/DDBJ databases">
        <title>Evolution of Trichinella species and genotypes.</title>
        <authorList>
            <person name="Korhonen P.K."/>
            <person name="Edoardo P."/>
            <person name="Giuseppe L.R."/>
            <person name="Gasser R.B."/>
        </authorList>
    </citation>
    <scope>NUCLEOTIDE SEQUENCE [LARGE SCALE GENOMIC DNA]</scope>
    <source>
        <strain evidence="2">ISS10</strain>
    </source>
</reference>
<keyword evidence="1" id="KW-1133">Transmembrane helix</keyword>
<keyword evidence="1" id="KW-0472">Membrane</keyword>
<organism evidence="2 3">
    <name type="scientific">Trichinella nativa</name>
    <dbReference type="NCBI Taxonomy" id="6335"/>
    <lineage>
        <taxon>Eukaryota</taxon>
        <taxon>Metazoa</taxon>
        <taxon>Ecdysozoa</taxon>
        <taxon>Nematoda</taxon>
        <taxon>Enoplea</taxon>
        <taxon>Dorylaimia</taxon>
        <taxon>Trichinellida</taxon>
        <taxon>Trichinellidae</taxon>
        <taxon>Trichinella</taxon>
    </lineage>
</organism>
<keyword evidence="3" id="KW-1185">Reference proteome</keyword>
<gene>
    <name evidence="2" type="ORF">T02_15665</name>
</gene>
<dbReference type="EMBL" id="JYDW01000007">
    <property type="protein sequence ID" value="KRZ62673.1"/>
    <property type="molecule type" value="Genomic_DNA"/>
</dbReference>
<comment type="caution">
    <text evidence="2">The sequence shown here is derived from an EMBL/GenBank/DDBJ whole genome shotgun (WGS) entry which is preliminary data.</text>
</comment>
<evidence type="ECO:0000313" key="2">
    <source>
        <dbReference type="EMBL" id="KRZ62673.1"/>
    </source>
</evidence>